<dbReference type="GO" id="GO:0046872">
    <property type="term" value="F:metal ion binding"/>
    <property type="evidence" value="ECO:0007669"/>
    <property type="project" value="UniProtKB-KW"/>
</dbReference>
<keyword evidence="5" id="KW-1185">Reference proteome</keyword>
<dbReference type="AlphaFoldDB" id="A0A0L0FHT0"/>
<dbReference type="InterPro" id="IPR036663">
    <property type="entry name" value="Fumarylacetoacetase_C_sf"/>
</dbReference>
<dbReference type="SUPFAM" id="SSF56529">
    <property type="entry name" value="FAH"/>
    <property type="match status" value="1"/>
</dbReference>
<sequence>MSALAGFDAADFVKFGRKTVCVGRNYAEHAKELNNAVPDTPLLFLKPPSAYLPHWSAEPIRIPKGATVHHEVELGVVIGQGGTDINEKWAMQHVAGYCLALDLTARDIQEAAKKKGTPWTVAKGYDTFTPIGGFIPKSEISDPHNVRLWCKVDGVMKQDGNTEDMIFSIEHLISHISSIMTLEKGDVILTGTPAGVGPILPGQDIECGLTEDDKYTMMFTAVER</sequence>
<comment type="similarity">
    <text evidence="1">Belongs to the FAH family.</text>
</comment>
<dbReference type="GO" id="GO:0019752">
    <property type="term" value="P:carboxylic acid metabolic process"/>
    <property type="evidence" value="ECO:0007669"/>
    <property type="project" value="UniProtKB-ARBA"/>
</dbReference>
<dbReference type="eggNOG" id="KOG1535">
    <property type="taxonomic scope" value="Eukaryota"/>
</dbReference>
<protein>
    <submittedName>
        <fullName evidence="4">Fumarylacetoacetate hydrolase domain-containing protein 1</fullName>
    </submittedName>
</protein>
<dbReference type="Proteomes" id="UP000054560">
    <property type="component" value="Unassembled WGS sequence"/>
</dbReference>
<evidence type="ECO:0000256" key="1">
    <source>
        <dbReference type="ARBA" id="ARBA00010211"/>
    </source>
</evidence>
<dbReference type="PANTHER" id="PTHR11820:SF7">
    <property type="entry name" value="ACYLPYRUVASE FAHD1, MITOCHONDRIAL"/>
    <property type="match status" value="1"/>
</dbReference>
<evidence type="ECO:0000313" key="4">
    <source>
        <dbReference type="EMBL" id="KNC76344.1"/>
    </source>
</evidence>
<dbReference type="GeneID" id="25911655"/>
<keyword evidence="2" id="KW-0479">Metal-binding</keyword>
<dbReference type="RefSeq" id="XP_014150246.1">
    <property type="nucleotide sequence ID" value="XM_014294771.1"/>
</dbReference>
<evidence type="ECO:0000259" key="3">
    <source>
        <dbReference type="Pfam" id="PF01557"/>
    </source>
</evidence>
<dbReference type="Gene3D" id="3.90.850.10">
    <property type="entry name" value="Fumarylacetoacetase-like, C-terminal domain"/>
    <property type="match status" value="1"/>
</dbReference>
<dbReference type="FunFam" id="3.90.850.10:FF:000003">
    <property type="entry name" value="Fumarylacetoacetate hydrolase domain-containing 1"/>
    <property type="match status" value="1"/>
</dbReference>
<organism evidence="4 5">
    <name type="scientific">Sphaeroforma arctica JP610</name>
    <dbReference type="NCBI Taxonomy" id="667725"/>
    <lineage>
        <taxon>Eukaryota</taxon>
        <taxon>Ichthyosporea</taxon>
        <taxon>Ichthyophonida</taxon>
        <taxon>Sphaeroforma</taxon>
    </lineage>
</organism>
<dbReference type="GO" id="GO:0005739">
    <property type="term" value="C:mitochondrion"/>
    <property type="evidence" value="ECO:0007669"/>
    <property type="project" value="TreeGrafter"/>
</dbReference>
<dbReference type="STRING" id="667725.A0A0L0FHT0"/>
<feature type="domain" description="Fumarylacetoacetase-like C-terminal" evidence="3">
    <location>
        <begin position="18"/>
        <end position="207"/>
    </location>
</feature>
<name>A0A0L0FHT0_9EUKA</name>
<gene>
    <name evidence="4" type="ORF">SARC_11151</name>
</gene>
<proteinExistence type="inferred from homology"/>
<dbReference type="GO" id="GO:0018773">
    <property type="term" value="F:acetylpyruvate hydrolase activity"/>
    <property type="evidence" value="ECO:0007669"/>
    <property type="project" value="TreeGrafter"/>
</dbReference>
<reference evidence="4 5" key="1">
    <citation type="submission" date="2011-02" db="EMBL/GenBank/DDBJ databases">
        <title>The Genome Sequence of Sphaeroforma arctica JP610.</title>
        <authorList>
            <consortium name="The Broad Institute Genome Sequencing Platform"/>
            <person name="Russ C."/>
            <person name="Cuomo C."/>
            <person name="Young S.K."/>
            <person name="Zeng Q."/>
            <person name="Gargeya S."/>
            <person name="Alvarado L."/>
            <person name="Berlin A."/>
            <person name="Chapman S.B."/>
            <person name="Chen Z."/>
            <person name="Freedman E."/>
            <person name="Gellesch M."/>
            <person name="Goldberg J."/>
            <person name="Griggs A."/>
            <person name="Gujja S."/>
            <person name="Heilman E."/>
            <person name="Heiman D."/>
            <person name="Howarth C."/>
            <person name="Mehta T."/>
            <person name="Neiman D."/>
            <person name="Pearson M."/>
            <person name="Roberts A."/>
            <person name="Saif S."/>
            <person name="Shea T."/>
            <person name="Shenoy N."/>
            <person name="Sisk P."/>
            <person name="Stolte C."/>
            <person name="Sykes S."/>
            <person name="White J."/>
            <person name="Yandava C."/>
            <person name="Burger G."/>
            <person name="Gray M.W."/>
            <person name="Holland P.W.H."/>
            <person name="King N."/>
            <person name="Lang F.B.F."/>
            <person name="Roger A.J."/>
            <person name="Ruiz-Trillo I."/>
            <person name="Haas B."/>
            <person name="Nusbaum C."/>
            <person name="Birren B."/>
        </authorList>
    </citation>
    <scope>NUCLEOTIDE SEQUENCE [LARGE SCALE GENOMIC DNA]</scope>
    <source>
        <strain evidence="4 5">JP610</strain>
    </source>
</reference>
<keyword evidence="4" id="KW-0378">Hydrolase</keyword>
<dbReference type="EMBL" id="KQ243143">
    <property type="protein sequence ID" value="KNC76344.1"/>
    <property type="molecule type" value="Genomic_DNA"/>
</dbReference>
<evidence type="ECO:0000256" key="2">
    <source>
        <dbReference type="ARBA" id="ARBA00022723"/>
    </source>
</evidence>
<dbReference type="InterPro" id="IPR011234">
    <property type="entry name" value="Fumarylacetoacetase-like_C"/>
</dbReference>
<dbReference type="OrthoDB" id="74910at2759"/>
<dbReference type="PANTHER" id="PTHR11820">
    <property type="entry name" value="ACYLPYRUVASE"/>
    <property type="match status" value="1"/>
</dbReference>
<evidence type="ECO:0000313" key="5">
    <source>
        <dbReference type="Proteomes" id="UP000054560"/>
    </source>
</evidence>
<accession>A0A0L0FHT0</accession>
<dbReference type="Pfam" id="PF01557">
    <property type="entry name" value="FAA_hydrolase"/>
    <property type="match status" value="1"/>
</dbReference>